<evidence type="ECO:0008006" key="4">
    <source>
        <dbReference type="Google" id="ProtNLM"/>
    </source>
</evidence>
<accession>A0A5P1E506</accession>
<dbReference type="PANTHER" id="PTHR31260:SF28">
    <property type="entry name" value="CYSTATIN DOMAIN PROTEIN"/>
    <property type="match status" value="1"/>
</dbReference>
<dbReference type="AlphaFoldDB" id="A0A5P1E506"/>
<sequence length="230" mass="25858">MLTSWYEVDESPAKKPESTSEESEEDDDDFCGGGDRSEESDGQSEESKKDLDDIFGDGLHEMTDQEWAIYEEAVDRSDGFDVPLLPNVFAIGIIQPADSGWPAEDIREYAEIAIEDQNEKRKKEGGNQLRLKEVIKCNLQPACPANFYITLKAEDADTGHVDEYEAMVKARCGKQKDEVHIFRKKNKPAIINPPASTEHGPSDSDCAVEDPGKICESRSWDRGETKRRRL</sequence>
<feature type="compositionally biased region" description="Acidic residues" evidence="1">
    <location>
        <begin position="19"/>
        <end position="30"/>
    </location>
</feature>
<proteinExistence type="predicted"/>
<evidence type="ECO:0000313" key="3">
    <source>
        <dbReference type="Proteomes" id="UP000243459"/>
    </source>
</evidence>
<dbReference type="PANTHER" id="PTHR31260">
    <property type="entry name" value="CYSTATIN/MONELLIN SUPERFAMILY PROTEIN"/>
    <property type="match status" value="1"/>
</dbReference>
<dbReference type="OrthoDB" id="1650456at2759"/>
<gene>
    <name evidence="2" type="ORF">A4U43_C09F3510</name>
</gene>
<dbReference type="Gramene" id="ONK57732">
    <property type="protein sequence ID" value="ONK57732"/>
    <property type="gene ID" value="A4U43_C09F3510"/>
</dbReference>
<dbReference type="SUPFAM" id="SSF54403">
    <property type="entry name" value="Cystatin/monellin"/>
    <property type="match status" value="1"/>
</dbReference>
<dbReference type="OMA" id="ICESRSW"/>
<dbReference type="InterPro" id="IPR046350">
    <property type="entry name" value="Cystatin_sf"/>
</dbReference>
<organism evidence="2 3">
    <name type="scientific">Asparagus officinalis</name>
    <name type="common">Garden asparagus</name>
    <dbReference type="NCBI Taxonomy" id="4686"/>
    <lineage>
        <taxon>Eukaryota</taxon>
        <taxon>Viridiplantae</taxon>
        <taxon>Streptophyta</taxon>
        <taxon>Embryophyta</taxon>
        <taxon>Tracheophyta</taxon>
        <taxon>Spermatophyta</taxon>
        <taxon>Magnoliopsida</taxon>
        <taxon>Liliopsida</taxon>
        <taxon>Asparagales</taxon>
        <taxon>Asparagaceae</taxon>
        <taxon>Asparagoideae</taxon>
        <taxon>Asparagus</taxon>
    </lineage>
</organism>
<dbReference type="EMBL" id="CM007389">
    <property type="protein sequence ID" value="ONK57732.1"/>
    <property type="molecule type" value="Genomic_DNA"/>
</dbReference>
<dbReference type="Proteomes" id="UP000243459">
    <property type="component" value="Chromosome 9"/>
</dbReference>
<name>A0A5P1E506_ASPOF</name>
<dbReference type="Gene3D" id="3.10.450.10">
    <property type="match status" value="1"/>
</dbReference>
<feature type="region of interest" description="Disordered" evidence="1">
    <location>
        <begin position="1"/>
        <end position="56"/>
    </location>
</feature>
<reference evidence="3" key="1">
    <citation type="journal article" date="2017" name="Nat. Commun.">
        <title>The asparagus genome sheds light on the origin and evolution of a young Y chromosome.</title>
        <authorList>
            <person name="Harkess A."/>
            <person name="Zhou J."/>
            <person name="Xu C."/>
            <person name="Bowers J.E."/>
            <person name="Van der Hulst R."/>
            <person name="Ayyampalayam S."/>
            <person name="Mercati F."/>
            <person name="Riccardi P."/>
            <person name="McKain M.R."/>
            <person name="Kakrana A."/>
            <person name="Tang H."/>
            <person name="Ray J."/>
            <person name="Groenendijk J."/>
            <person name="Arikit S."/>
            <person name="Mathioni S.M."/>
            <person name="Nakano M."/>
            <person name="Shan H."/>
            <person name="Telgmann-Rauber A."/>
            <person name="Kanno A."/>
            <person name="Yue Z."/>
            <person name="Chen H."/>
            <person name="Li W."/>
            <person name="Chen Y."/>
            <person name="Xu X."/>
            <person name="Zhang Y."/>
            <person name="Luo S."/>
            <person name="Chen H."/>
            <person name="Gao J."/>
            <person name="Mao Z."/>
            <person name="Pires J.C."/>
            <person name="Luo M."/>
            <person name="Kudrna D."/>
            <person name="Wing R.A."/>
            <person name="Meyers B.C."/>
            <person name="Yi K."/>
            <person name="Kong H."/>
            <person name="Lavrijsen P."/>
            <person name="Sunseri F."/>
            <person name="Falavigna A."/>
            <person name="Ye Y."/>
            <person name="Leebens-Mack J.H."/>
            <person name="Chen G."/>
        </authorList>
    </citation>
    <scope>NUCLEOTIDE SEQUENCE [LARGE SCALE GENOMIC DNA]</scope>
    <source>
        <strain evidence="3">cv. DH0086</strain>
    </source>
</reference>
<feature type="compositionally biased region" description="Basic and acidic residues" evidence="1">
    <location>
        <begin position="35"/>
        <end position="56"/>
    </location>
</feature>
<evidence type="ECO:0000256" key="1">
    <source>
        <dbReference type="SAM" id="MobiDB-lite"/>
    </source>
</evidence>
<evidence type="ECO:0000313" key="2">
    <source>
        <dbReference type="EMBL" id="ONK57732.1"/>
    </source>
</evidence>
<keyword evidence="3" id="KW-1185">Reference proteome</keyword>
<dbReference type="InterPro" id="IPR006462">
    <property type="entry name" value="MS5"/>
</dbReference>
<feature type="region of interest" description="Disordered" evidence="1">
    <location>
        <begin position="185"/>
        <end position="211"/>
    </location>
</feature>
<protein>
    <recommendedName>
        <fullName evidence="4">Cystatin domain-containing protein</fullName>
    </recommendedName>
</protein>